<reference evidence="2" key="1">
    <citation type="journal article" date="2020" name="Syst. Appl. Microbiol.">
        <title>Streptomyces alkaliterrae sp. nov., isolated from an alkaline soil, and emended descriptions of Streptomyces alkaliphilus, Streptomyces calidiresistens and Streptomyces durbertensis.</title>
        <authorList>
            <person name="Swiecimska M."/>
            <person name="Golinska P."/>
            <person name="Nouioui I."/>
            <person name="Wypij M."/>
            <person name="Rai M."/>
            <person name="Sangal V."/>
            <person name="Goodfellow M."/>
        </authorList>
    </citation>
    <scope>NUCLEOTIDE SEQUENCE [LARGE SCALE GENOMIC DNA]</scope>
    <source>
        <strain evidence="2">DSM 104538</strain>
    </source>
</reference>
<dbReference type="Gene3D" id="3.30.70.1280">
    <property type="entry name" value="SP0830-like domains"/>
    <property type="match status" value="1"/>
</dbReference>
<protein>
    <submittedName>
        <fullName evidence="1">DUF1697 domain-containing protein</fullName>
    </submittedName>
</protein>
<dbReference type="PANTHER" id="PTHR36439">
    <property type="entry name" value="BLL4334 PROTEIN"/>
    <property type="match status" value="1"/>
</dbReference>
<dbReference type="InterPro" id="IPR012545">
    <property type="entry name" value="DUF1697"/>
</dbReference>
<dbReference type="PIRSF" id="PIRSF008502">
    <property type="entry name" value="UCP008502"/>
    <property type="match status" value="1"/>
</dbReference>
<evidence type="ECO:0000313" key="1">
    <source>
        <dbReference type="EMBL" id="MBB1241974.1"/>
    </source>
</evidence>
<proteinExistence type="predicted"/>
<keyword evidence="2" id="KW-1185">Reference proteome</keyword>
<dbReference type="PANTHER" id="PTHR36439:SF1">
    <property type="entry name" value="DUF1697 DOMAIN-CONTAINING PROTEIN"/>
    <property type="match status" value="1"/>
</dbReference>
<organism evidence="1 2">
    <name type="scientific">Streptomyces durbertensis</name>
    <dbReference type="NCBI Taxonomy" id="2448886"/>
    <lineage>
        <taxon>Bacteria</taxon>
        <taxon>Bacillati</taxon>
        <taxon>Actinomycetota</taxon>
        <taxon>Actinomycetes</taxon>
        <taxon>Kitasatosporales</taxon>
        <taxon>Streptomycetaceae</taxon>
        <taxon>Streptomyces</taxon>
    </lineage>
</organism>
<dbReference type="RefSeq" id="WP_182853415.1">
    <property type="nucleotide sequence ID" value="NZ_WMLF01000001.1"/>
</dbReference>
<dbReference type="Pfam" id="PF08002">
    <property type="entry name" value="DUF1697"/>
    <property type="match status" value="1"/>
</dbReference>
<dbReference type="Proteomes" id="UP000766698">
    <property type="component" value="Unassembled WGS sequence"/>
</dbReference>
<dbReference type="SUPFAM" id="SSF160379">
    <property type="entry name" value="SP0830-like"/>
    <property type="match status" value="1"/>
</dbReference>
<accession>A0ABR6E9D5</accession>
<dbReference type="EMBL" id="WMLF01000001">
    <property type="protein sequence ID" value="MBB1241974.1"/>
    <property type="molecule type" value="Genomic_DNA"/>
</dbReference>
<evidence type="ECO:0000313" key="2">
    <source>
        <dbReference type="Proteomes" id="UP000766698"/>
    </source>
</evidence>
<gene>
    <name evidence="1" type="ORF">GL263_00050</name>
</gene>
<name>A0ABR6E9D5_9ACTN</name>
<comment type="caution">
    <text evidence="1">The sequence shown here is derived from an EMBL/GenBank/DDBJ whole genome shotgun (WGS) entry which is preliminary data.</text>
</comment>
<sequence length="181" mass="19612">MTTVTAYAALLRGVNVGGHRKVPMADLREVAAGLGWRDVRTYLASGNLVFTTDTAPTSELAAMLEAALAARFGFPVPCLVRTGAELAATVKRRPFPAADEQPTRVLVYFLDSPPDGERLAALDASAFGDEEFRVLGREVHAWYPDGQGRSRLADALSKALGDRVHTSRNWRTVTTLAQWTA</sequence>